<dbReference type="OrthoDB" id="4822at2759"/>
<dbReference type="GO" id="GO:0000390">
    <property type="term" value="P:spliceosomal complex disassembly"/>
    <property type="evidence" value="ECO:0007669"/>
    <property type="project" value="InterPro"/>
</dbReference>
<evidence type="ECO:0000259" key="3">
    <source>
        <dbReference type="PROSITE" id="PS50174"/>
    </source>
</evidence>
<feature type="domain" description="G-patch" evidence="3">
    <location>
        <begin position="185"/>
        <end position="231"/>
    </location>
</feature>
<organism evidence="4 5">
    <name type="scientific">Sugiyamaella lignohabitans</name>
    <dbReference type="NCBI Taxonomy" id="796027"/>
    <lineage>
        <taxon>Eukaryota</taxon>
        <taxon>Fungi</taxon>
        <taxon>Dikarya</taxon>
        <taxon>Ascomycota</taxon>
        <taxon>Saccharomycotina</taxon>
        <taxon>Dipodascomycetes</taxon>
        <taxon>Dipodascales</taxon>
        <taxon>Trichomonascaceae</taxon>
        <taxon>Sugiyamaella</taxon>
    </lineage>
</organism>
<dbReference type="GO" id="GO:0071008">
    <property type="term" value="C:U2-type post-mRNA release spliceosomal complex"/>
    <property type="evidence" value="ECO:0007669"/>
    <property type="project" value="TreeGrafter"/>
</dbReference>
<evidence type="ECO:0000313" key="5">
    <source>
        <dbReference type="Proteomes" id="UP000189580"/>
    </source>
</evidence>
<dbReference type="GO" id="GO:0003676">
    <property type="term" value="F:nucleic acid binding"/>
    <property type="evidence" value="ECO:0007669"/>
    <property type="project" value="InterPro"/>
</dbReference>
<sequence>MSSSSEYNSSEDEYNGLGSSSRRSRNKRNRFDSGSDEEDEDLGAKRSRFKPMSFTSGATLEPETMNHIESRSENQFAKGSGEKQYNSSAKKGEESRSGREDRVESESSEHEDGLQEIRGFGSMNNFFAQAMGQTQSSGNNEEMSSDNESEDQAQGKPALASFGSSAKRNSKIDLTSKKGSHYISSYGIGAKLLGKMGYVPGKGLGADGKGIVEPVQQKLRPTKLGLGGIDEKTKQSKKVDAEKADIERRTAKGSEGSQFKKGIATKDIYEMITRLESEGLRVPTAYETLISMTKEYRTDSNNEVKSSIFGLQEQAMTQLRKYYRAWATMKSTREYAKYELVQVRAKLEKLIDDIADLRSAIEVVDEINKFHLVKSMDNSSLIDEKLASLLDKLQFEFISQLDSLQLDQFAVAVIKPHFTEFVDEWKPLDEPSAFRDYFLRWNLLLSIERLDKNSEESTSLSAANFLLPVSERNGSSNNEQVPARKRRGTHFESLLYNVWYPKIESVLSHEWDVTHPGPAILLLEEWEAVLPEFVKMVVLRGVVFPRLKDAIDRWQPLSESKHDDHSEPHIWIFPWLPYLGGSYEAVMLEIIGLMKAKFAFLIKEWLSKPRRAVPFEELTSWRQLIGEQEMDDLLQLTLVPGLRRYLSQELEINPAEQVLTPLEAVVKKWGRVLSPSITSSILEKEFFPKWLNVLHSWLVEPNAKLEDISSWYQAWSMWFPQSIRDTIAVEEGFRKGLDLINDALDLNPKERYKLEHPTKAASPAPRPEYYKPVYDDVTSSSDYKPKSTFRDVVEEYCLEHDVFLVPQKKSHPTLGHRLYRVSHDPSGKTGPWCYFDEDVIWIRRKSSEEYEPIDVDDLTSFL</sequence>
<dbReference type="Pfam" id="PF07842">
    <property type="entry name" value="GCFC"/>
    <property type="match status" value="1"/>
</dbReference>
<dbReference type="AlphaFoldDB" id="A0A167FFC5"/>
<dbReference type="Proteomes" id="UP000189580">
    <property type="component" value="Chromosome b"/>
</dbReference>
<feature type="region of interest" description="Disordered" evidence="2">
    <location>
        <begin position="1"/>
        <end position="170"/>
    </location>
</feature>
<dbReference type="GeneID" id="30034808"/>
<evidence type="ECO:0000256" key="1">
    <source>
        <dbReference type="ARBA" id="ARBA00010900"/>
    </source>
</evidence>
<feature type="compositionally biased region" description="Polar residues" evidence="2">
    <location>
        <begin position="73"/>
        <end position="89"/>
    </location>
</feature>
<comment type="similarity">
    <text evidence="1">Belongs to the TFP11/STIP family.</text>
</comment>
<dbReference type="PROSITE" id="PS50174">
    <property type="entry name" value="G_PATCH"/>
    <property type="match status" value="1"/>
</dbReference>
<name>A0A167FFC5_9ASCO</name>
<dbReference type="InterPro" id="IPR022783">
    <property type="entry name" value="GCFC_dom"/>
</dbReference>
<dbReference type="RefSeq" id="XP_018737703.1">
    <property type="nucleotide sequence ID" value="XM_018879825.1"/>
</dbReference>
<dbReference type="KEGG" id="slb:AWJ20_2851"/>
<feature type="compositionally biased region" description="Basic and acidic residues" evidence="2">
    <location>
        <begin position="90"/>
        <end position="115"/>
    </location>
</feature>
<protein>
    <submittedName>
        <fullName evidence="4">RNA-binding splicing factor</fullName>
    </submittedName>
</protein>
<proteinExistence type="inferred from homology"/>
<evidence type="ECO:0000313" key="4">
    <source>
        <dbReference type="EMBL" id="ANB15226.1"/>
    </source>
</evidence>
<feature type="compositionally biased region" description="Polar residues" evidence="2">
    <location>
        <begin position="122"/>
        <end position="135"/>
    </location>
</feature>
<evidence type="ECO:0000256" key="2">
    <source>
        <dbReference type="SAM" id="MobiDB-lite"/>
    </source>
</evidence>
<dbReference type="InterPro" id="IPR045211">
    <property type="entry name" value="TFP11/STIP/Ntr1"/>
</dbReference>
<reference evidence="4 5" key="1">
    <citation type="submission" date="2016-02" db="EMBL/GenBank/DDBJ databases">
        <title>Complete genome sequence and transcriptome regulation of the pentose utilising yeast Sugiyamaella lignohabitans.</title>
        <authorList>
            <person name="Bellasio M."/>
            <person name="Peymann A."/>
            <person name="Valli M."/>
            <person name="Sipitzky M."/>
            <person name="Graf A."/>
            <person name="Sauer M."/>
            <person name="Marx H."/>
            <person name="Mattanovich D."/>
        </authorList>
    </citation>
    <scope>NUCLEOTIDE SEQUENCE [LARGE SCALE GENOMIC DNA]</scope>
    <source>
        <strain evidence="4 5">CBS 10342</strain>
    </source>
</reference>
<keyword evidence="5" id="KW-1185">Reference proteome</keyword>
<dbReference type="InterPro" id="IPR000467">
    <property type="entry name" value="G_patch_dom"/>
</dbReference>
<dbReference type="PANTHER" id="PTHR23329:SF1">
    <property type="entry name" value="TUFTELIN-INTERACTING PROTEIN 11"/>
    <property type="match status" value="1"/>
</dbReference>
<dbReference type="SMART" id="SM00443">
    <property type="entry name" value="G_patch"/>
    <property type="match status" value="1"/>
</dbReference>
<dbReference type="EMBL" id="CP014503">
    <property type="protein sequence ID" value="ANB15226.1"/>
    <property type="molecule type" value="Genomic_DNA"/>
</dbReference>
<dbReference type="Pfam" id="PF01585">
    <property type="entry name" value="G-patch"/>
    <property type="match status" value="1"/>
</dbReference>
<gene>
    <name evidence="4" type="ORF">AWJ20_2851</name>
</gene>
<dbReference type="PANTHER" id="PTHR23329">
    <property type="entry name" value="TUFTELIN-INTERACTING PROTEIN 11-RELATED"/>
    <property type="match status" value="1"/>
</dbReference>
<accession>A0A167FFC5</accession>